<dbReference type="EMBL" id="CAJZAG010000002">
    <property type="protein sequence ID" value="CAG9167840.1"/>
    <property type="molecule type" value="Genomic_DNA"/>
</dbReference>
<dbReference type="Gene3D" id="3.40.50.300">
    <property type="entry name" value="P-loop containing nucleotide triphosphate hydrolases"/>
    <property type="match status" value="1"/>
</dbReference>
<name>A0ABM8WKD0_9BURK</name>
<accession>A0ABM8WKD0</accession>
<sequence length="569" mass="62274">MATANGRAALTVAPATDPTEQRSPASMQARLWEESDQDATRYLRRVHDTIGLRGIDAETLDALTPCFDLLPFAEAMGHDCLLAREPYPGGNGEGHLLLILGNPFLPEHRAWALQRLRMRFSFAFCVPGDLSNYLAMHEAEHHTLAQVSSGIEDMRVGEAGLEITLATLAADTHPVVRLVNSSLYDALKFRASDIHIESMAGGLVIKYRIDGVLQTTGRASGAEVAEQVMSRIKVMSELDIGERRVPQDGRFKARINHREIDFRVSIMPSVHGEDAVLRVLDKQRGGKEEAPMRLDAIGHEEDIVAAIRSIAHEPYGLILVTGPTGSGKSTTLYATLSEINTGEEKIITIEDPVEYELAGVLQIPINDKKGLTFARGLRSILRHDPDKILVGEIRDGETAGIAVQAALTGHLVLTSVHANNVFSVLDRFLHMDVDIHSFVDAMLGAVAQRLMRQICPHCGIDDAAPDDALLMASNLTRADVAGWRFRRGAGCDACRRTGYLGRQPIAEVLRFNDAVKQCFVERRPAAELKRVAHDNGFIPIRQVAMRAVADGRTTLAEVNRVTVVEAALP</sequence>
<dbReference type="SUPFAM" id="SSF52540">
    <property type="entry name" value="P-loop containing nucleoside triphosphate hydrolases"/>
    <property type="match status" value="1"/>
</dbReference>
<keyword evidence="2" id="KW-0547">Nucleotide-binding</keyword>
<dbReference type="InterPro" id="IPR001482">
    <property type="entry name" value="T2SS/T4SS_dom"/>
</dbReference>
<dbReference type="RefSeq" id="WP_223984062.1">
    <property type="nucleotide sequence ID" value="NZ_CAJZAG010000002.1"/>
</dbReference>
<dbReference type="PROSITE" id="PS00662">
    <property type="entry name" value="T2SP_E"/>
    <property type="match status" value="1"/>
</dbReference>
<dbReference type="CDD" id="cd01129">
    <property type="entry name" value="PulE-GspE-like"/>
    <property type="match status" value="1"/>
</dbReference>
<dbReference type="Gene3D" id="3.30.450.90">
    <property type="match status" value="1"/>
</dbReference>
<protein>
    <submittedName>
        <fullName evidence="6">Type II secretion system protein HxcR</fullName>
    </submittedName>
</protein>
<gene>
    <name evidence="6" type="primary">hxcR_1</name>
    <name evidence="6" type="ORF">LMG32289_01513</name>
</gene>
<dbReference type="PANTHER" id="PTHR30258">
    <property type="entry name" value="TYPE II SECRETION SYSTEM PROTEIN GSPE-RELATED"/>
    <property type="match status" value="1"/>
</dbReference>
<dbReference type="PANTHER" id="PTHR30258:SF1">
    <property type="entry name" value="PROTEIN TRANSPORT PROTEIN HOFB HOMOLOG"/>
    <property type="match status" value="1"/>
</dbReference>
<evidence type="ECO:0000256" key="2">
    <source>
        <dbReference type="ARBA" id="ARBA00022741"/>
    </source>
</evidence>
<reference evidence="6 7" key="1">
    <citation type="submission" date="2021-08" db="EMBL/GenBank/DDBJ databases">
        <authorList>
            <person name="Peeters C."/>
        </authorList>
    </citation>
    <scope>NUCLEOTIDE SEQUENCE [LARGE SCALE GENOMIC DNA]</scope>
    <source>
        <strain evidence="6 7">LMG 32289</strain>
    </source>
</reference>
<organism evidence="6 7">
    <name type="scientific">Cupriavidus pampae</name>
    <dbReference type="NCBI Taxonomy" id="659251"/>
    <lineage>
        <taxon>Bacteria</taxon>
        <taxon>Pseudomonadati</taxon>
        <taxon>Pseudomonadota</taxon>
        <taxon>Betaproteobacteria</taxon>
        <taxon>Burkholderiales</taxon>
        <taxon>Burkholderiaceae</taxon>
        <taxon>Cupriavidus</taxon>
    </lineage>
</organism>
<evidence type="ECO:0000313" key="7">
    <source>
        <dbReference type="Proteomes" id="UP000706525"/>
    </source>
</evidence>
<feature type="region of interest" description="Disordered" evidence="4">
    <location>
        <begin position="1"/>
        <end position="29"/>
    </location>
</feature>
<evidence type="ECO:0000259" key="5">
    <source>
        <dbReference type="PROSITE" id="PS00662"/>
    </source>
</evidence>
<keyword evidence="3" id="KW-0067">ATP-binding</keyword>
<comment type="similarity">
    <text evidence="1">Belongs to the GSP E family.</text>
</comment>
<keyword evidence="7" id="KW-1185">Reference proteome</keyword>
<dbReference type="Proteomes" id="UP000706525">
    <property type="component" value="Unassembled WGS sequence"/>
</dbReference>
<evidence type="ECO:0000256" key="1">
    <source>
        <dbReference type="ARBA" id="ARBA00006611"/>
    </source>
</evidence>
<dbReference type="InterPro" id="IPR027417">
    <property type="entry name" value="P-loop_NTPase"/>
</dbReference>
<comment type="caution">
    <text evidence="6">The sequence shown here is derived from an EMBL/GenBank/DDBJ whole genome shotgun (WGS) entry which is preliminary data.</text>
</comment>
<evidence type="ECO:0000256" key="3">
    <source>
        <dbReference type="ARBA" id="ARBA00022840"/>
    </source>
</evidence>
<evidence type="ECO:0000256" key="4">
    <source>
        <dbReference type="SAM" id="MobiDB-lite"/>
    </source>
</evidence>
<feature type="domain" description="Bacterial type II secretion system protein E" evidence="5">
    <location>
        <begin position="381"/>
        <end position="395"/>
    </location>
</feature>
<dbReference type="Pfam" id="PF00437">
    <property type="entry name" value="T2SSE"/>
    <property type="match status" value="1"/>
</dbReference>
<proteinExistence type="inferred from homology"/>
<evidence type="ECO:0000313" key="6">
    <source>
        <dbReference type="EMBL" id="CAG9167840.1"/>
    </source>
</evidence>